<proteinExistence type="predicted"/>
<protein>
    <submittedName>
        <fullName evidence="1">NhaP-type Na+/H+ and K+/H+ antiporter</fullName>
    </submittedName>
</protein>
<keyword evidence="2" id="KW-1185">Reference proteome</keyword>
<sequence>MKKIIFFLILIVILIIGFSPYIFSSSMNKVFPHVEKISHLDFGDYINEGEVELFTVQIKETREIERIKDILSSASYTRSIGNKLIRNDAISIRFTVFYIDNNGKIDNYEVIMNNQGYLLSNNKKFRVNEDKVGEVFNQLSDYLIRGNK</sequence>
<reference evidence="1 2" key="1">
    <citation type="submission" date="2023-07" db="EMBL/GenBank/DDBJ databases">
        <title>Genomic Encyclopedia of Type Strains, Phase IV (KMG-IV): sequencing the most valuable type-strain genomes for metagenomic binning, comparative biology and taxonomic classification.</title>
        <authorList>
            <person name="Goeker M."/>
        </authorList>
    </citation>
    <scope>NUCLEOTIDE SEQUENCE [LARGE SCALE GENOMIC DNA]</scope>
    <source>
        <strain evidence="1 2">DSM 23948</strain>
    </source>
</reference>
<accession>A0ABT9V900</accession>
<comment type="caution">
    <text evidence="1">The sequence shown here is derived from an EMBL/GenBank/DDBJ whole genome shotgun (WGS) entry which is preliminary data.</text>
</comment>
<gene>
    <name evidence="1" type="ORF">J2S07_003750</name>
</gene>
<dbReference type="EMBL" id="JAUSTU010000027">
    <property type="protein sequence ID" value="MDQ0157415.1"/>
    <property type="molecule type" value="Genomic_DNA"/>
</dbReference>
<organism evidence="1 2">
    <name type="scientific">Anoxybacillus andreesenii</name>
    <dbReference type="NCBI Taxonomy" id="1325932"/>
    <lineage>
        <taxon>Bacteria</taxon>
        <taxon>Bacillati</taxon>
        <taxon>Bacillota</taxon>
        <taxon>Bacilli</taxon>
        <taxon>Bacillales</taxon>
        <taxon>Anoxybacillaceae</taxon>
        <taxon>Anoxybacillus</taxon>
    </lineage>
</organism>
<dbReference type="Proteomes" id="UP001231362">
    <property type="component" value="Unassembled WGS sequence"/>
</dbReference>
<dbReference type="RefSeq" id="WP_307151882.1">
    <property type="nucleotide sequence ID" value="NZ_JAUSTU010000027.1"/>
</dbReference>
<evidence type="ECO:0000313" key="1">
    <source>
        <dbReference type="EMBL" id="MDQ0157415.1"/>
    </source>
</evidence>
<evidence type="ECO:0000313" key="2">
    <source>
        <dbReference type="Proteomes" id="UP001231362"/>
    </source>
</evidence>
<name>A0ABT9V900_9BACL</name>